<evidence type="ECO:0000256" key="3">
    <source>
        <dbReference type="ARBA" id="ARBA00022630"/>
    </source>
</evidence>
<evidence type="ECO:0000256" key="4">
    <source>
        <dbReference type="ARBA" id="ARBA00022827"/>
    </source>
</evidence>
<dbReference type="SUPFAM" id="SSF51905">
    <property type="entry name" value="FAD/NAD(P)-binding domain"/>
    <property type="match status" value="1"/>
</dbReference>
<dbReference type="GO" id="GO:0004368">
    <property type="term" value="F:glycerol-3-phosphate dehydrogenase (quinone) activity"/>
    <property type="evidence" value="ECO:0007669"/>
    <property type="project" value="UniProtKB-EC"/>
</dbReference>
<dbReference type="InterPro" id="IPR031656">
    <property type="entry name" value="DAO_C"/>
</dbReference>
<evidence type="ECO:0000256" key="1">
    <source>
        <dbReference type="ARBA" id="ARBA00001974"/>
    </source>
</evidence>
<dbReference type="EMBL" id="JACIBT010000021">
    <property type="protein sequence ID" value="MBB3668469.1"/>
    <property type="molecule type" value="Genomic_DNA"/>
</dbReference>
<comment type="similarity">
    <text evidence="2">Belongs to the FAD-dependent glycerol-3-phosphate dehydrogenase family.</text>
</comment>
<name>A0A7W5TX39_9MICC</name>
<dbReference type="RefSeq" id="WP_183358850.1">
    <property type="nucleotide sequence ID" value="NZ_BAABKR010000016.1"/>
</dbReference>
<dbReference type="InterPro" id="IPR000447">
    <property type="entry name" value="G3P_DH_FAD-dep"/>
</dbReference>
<dbReference type="PROSITE" id="PS00978">
    <property type="entry name" value="FAD_G3PDH_2"/>
    <property type="match status" value="1"/>
</dbReference>
<comment type="caution">
    <text evidence="9">The sequence shown here is derived from an EMBL/GenBank/DDBJ whole genome shotgun (WGS) entry which is preliminary data.</text>
</comment>
<protein>
    <submittedName>
        <fullName evidence="9">Glycerol-3-phosphate dehydrogenase</fullName>
        <ecNumber evidence="9">1.1.5.3</ecNumber>
    </submittedName>
</protein>
<dbReference type="PANTHER" id="PTHR11985">
    <property type="entry name" value="GLYCEROL-3-PHOSPHATE DEHYDROGENASE"/>
    <property type="match status" value="1"/>
</dbReference>
<dbReference type="PANTHER" id="PTHR11985:SF31">
    <property type="entry name" value="GLYCEROL-3-PHOSPHATE DEHYDROGENASE 2"/>
    <property type="match status" value="1"/>
</dbReference>
<keyword evidence="4" id="KW-0274">FAD</keyword>
<keyword evidence="5 9" id="KW-0560">Oxidoreductase</keyword>
<feature type="region of interest" description="Disordered" evidence="6">
    <location>
        <begin position="225"/>
        <end position="244"/>
    </location>
</feature>
<dbReference type="Gene3D" id="3.50.50.60">
    <property type="entry name" value="FAD/NAD(P)-binding domain"/>
    <property type="match status" value="1"/>
</dbReference>
<dbReference type="InterPro" id="IPR036188">
    <property type="entry name" value="FAD/NAD-bd_sf"/>
</dbReference>
<evidence type="ECO:0000256" key="2">
    <source>
        <dbReference type="ARBA" id="ARBA00007330"/>
    </source>
</evidence>
<dbReference type="Pfam" id="PF16901">
    <property type="entry name" value="DAO_C"/>
    <property type="match status" value="1"/>
</dbReference>
<dbReference type="Gene3D" id="3.30.9.10">
    <property type="entry name" value="D-Amino Acid Oxidase, subunit A, domain 2"/>
    <property type="match status" value="1"/>
</dbReference>
<dbReference type="Gene3D" id="1.10.8.870">
    <property type="entry name" value="Alpha-glycerophosphate oxidase, cap domain"/>
    <property type="match status" value="1"/>
</dbReference>
<dbReference type="Pfam" id="PF01266">
    <property type="entry name" value="DAO"/>
    <property type="match status" value="1"/>
</dbReference>
<comment type="cofactor">
    <cofactor evidence="1">
        <name>FAD</name>
        <dbReference type="ChEBI" id="CHEBI:57692"/>
    </cofactor>
</comment>
<evidence type="ECO:0000256" key="5">
    <source>
        <dbReference type="ARBA" id="ARBA00023002"/>
    </source>
</evidence>
<evidence type="ECO:0000259" key="7">
    <source>
        <dbReference type="Pfam" id="PF01266"/>
    </source>
</evidence>
<proteinExistence type="inferred from homology"/>
<dbReference type="PRINTS" id="PR01001">
    <property type="entry name" value="FADG3PDH"/>
</dbReference>
<evidence type="ECO:0000259" key="8">
    <source>
        <dbReference type="Pfam" id="PF16901"/>
    </source>
</evidence>
<dbReference type="GO" id="GO:0046168">
    <property type="term" value="P:glycerol-3-phosphate catabolic process"/>
    <property type="evidence" value="ECO:0007669"/>
    <property type="project" value="TreeGrafter"/>
</dbReference>
<dbReference type="Proteomes" id="UP000547528">
    <property type="component" value="Unassembled WGS sequence"/>
</dbReference>
<organism evidence="9 10">
    <name type="scientific">Garicola koreensis</name>
    <dbReference type="NCBI Taxonomy" id="1262554"/>
    <lineage>
        <taxon>Bacteria</taxon>
        <taxon>Bacillati</taxon>
        <taxon>Actinomycetota</taxon>
        <taxon>Actinomycetes</taxon>
        <taxon>Micrococcales</taxon>
        <taxon>Micrococcaceae</taxon>
        <taxon>Garicola</taxon>
    </lineage>
</organism>
<keyword evidence="3" id="KW-0285">Flavoprotein</keyword>
<dbReference type="EC" id="1.1.5.3" evidence="9"/>
<dbReference type="AlphaFoldDB" id="A0A7W5TX39"/>
<evidence type="ECO:0000313" key="10">
    <source>
        <dbReference type="Proteomes" id="UP000547528"/>
    </source>
</evidence>
<evidence type="ECO:0000256" key="6">
    <source>
        <dbReference type="SAM" id="MobiDB-lite"/>
    </source>
</evidence>
<keyword evidence="10" id="KW-1185">Reference proteome</keyword>
<feature type="domain" description="FAD dependent oxidoreductase" evidence="7">
    <location>
        <begin position="28"/>
        <end position="443"/>
    </location>
</feature>
<evidence type="ECO:0000313" key="9">
    <source>
        <dbReference type="EMBL" id="MBB3668469.1"/>
    </source>
</evidence>
<accession>A0A7W5TX39</accession>
<feature type="region of interest" description="Disordered" evidence="6">
    <location>
        <begin position="280"/>
        <end position="303"/>
    </location>
</feature>
<gene>
    <name evidence="9" type="ORF">FHX47_002105</name>
</gene>
<dbReference type="InterPro" id="IPR006076">
    <property type="entry name" value="FAD-dep_OxRdtase"/>
</dbReference>
<feature type="domain" description="Alpha-glycerophosphate oxidase C-terminal" evidence="8">
    <location>
        <begin position="464"/>
        <end position="587"/>
    </location>
</feature>
<sequence length="641" mass="69556">MKPQAMDPDARAHALGQLRATTAEKPLDLLIVGGGVVGAAAAFDASTRGLSVGLVESQDLAQGTSSRSSKLIHGGLRYLQMLDFKLVAESLRERNLMLTRTAPHLVRSLPFVFPFEKRLIDRAFIGSGVSLYDALSFSSSALHSGLKRTLSARDQAPFHRHLSRSSLQERFAGLDQQKYIGALEYSDAQVDDARLVLTLARSAHSLGAAIATRTEVVEYLHHGEAQTDAQTRQDTTHQDTMPPVGGVVVLDRESGERVTVHARETIMAAGVWTGHQQQLAYSSAPRSAPQSGPAAQNASTTDDAGPALRVLASKGIHITVPKERIPAQGHVGVITQTEKSVLFIIPMGDYWTVGTTDTAWHEPVDAPAPNAADIAYVLEHVNAVLQTDLSREDIIGSWAGLRPLLQPVDAEEAASSKVSREHTVMRLAPGLTTVAGGKLTTYRTMAEDAVSFAIADAFRDRHSLTEHLPLIGGQGFGEWTERSAEIAQRYGWDKPTVERLLSRYGSLLGELLDLIDEHPDLAEEVDGAAGYLRAEFLYAARFEAVVHLEDLLERRTRLFHEVADRGMGAAAEVAALVADELGWDAERLDYEQRAYASYVAAHLEAERCATDAQAAAAMRRALPVQQKLADNELADSKVKLT</sequence>
<dbReference type="InterPro" id="IPR038299">
    <property type="entry name" value="DAO_C_sf"/>
</dbReference>
<feature type="compositionally biased region" description="Polar residues" evidence="6">
    <location>
        <begin position="280"/>
        <end position="302"/>
    </location>
</feature>
<reference evidence="9 10" key="1">
    <citation type="submission" date="2020-08" db="EMBL/GenBank/DDBJ databases">
        <title>Sequencing the genomes of 1000 actinobacteria strains.</title>
        <authorList>
            <person name="Klenk H.-P."/>
        </authorList>
    </citation>
    <scope>NUCLEOTIDE SEQUENCE [LARGE SCALE GENOMIC DNA]</scope>
    <source>
        <strain evidence="9 10">DSM 28238</strain>
    </source>
</reference>